<dbReference type="InterPro" id="IPR036927">
    <property type="entry name" value="Cyt_c_oxase-like_su1_sf"/>
</dbReference>
<dbReference type="OrthoDB" id="329514at2"/>
<feature type="transmembrane region" description="Helical" evidence="1">
    <location>
        <begin position="46"/>
        <end position="66"/>
    </location>
</feature>
<evidence type="ECO:0000313" key="3">
    <source>
        <dbReference type="Proteomes" id="UP000435357"/>
    </source>
</evidence>
<dbReference type="AlphaFoldDB" id="A0A6N6M568"/>
<dbReference type="SUPFAM" id="SSF81442">
    <property type="entry name" value="Cytochrome c oxidase subunit I-like"/>
    <property type="match status" value="1"/>
</dbReference>
<name>A0A6N6M568_9FLAO</name>
<comment type="caution">
    <text evidence="2">The sequence shown here is derived from an EMBL/GenBank/DDBJ whole genome shotgun (WGS) entry which is preliminary data.</text>
</comment>
<feature type="transmembrane region" description="Helical" evidence="1">
    <location>
        <begin position="6"/>
        <end position="25"/>
    </location>
</feature>
<dbReference type="EMBL" id="WACR01000009">
    <property type="protein sequence ID" value="KAB1063218.1"/>
    <property type="molecule type" value="Genomic_DNA"/>
</dbReference>
<organism evidence="2 3">
    <name type="scientific">Salibacter halophilus</name>
    <dbReference type="NCBI Taxonomy" id="1803916"/>
    <lineage>
        <taxon>Bacteria</taxon>
        <taxon>Pseudomonadati</taxon>
        <taxon>Bacteroidota</taxon>
        <taxon>Flavobacteriia</taxon>
        <taxon>Flavobacteriales</taxon>
        <taxon>Salibacteraceae</taxon>
        <taxon>Salibacter</taxon>
    </lineage>
</organism>
<feature type="transmembrane region" description="Helical" evidence="1">
    <location>
        <begin position="86"/>
        <end position="104"/>
    </location>
</feature>
<accession>A0A6N6M568</accession>
<gene>
    <name evidence="2" type="ORF">F3059_11285</name>
</gene>
<keyword evidence="1" id="KW-0472">Membrane</keyword>
<sequence length="144" mass="16600">MYNSLVTTHYFLMIALLVLLLFTIGRFIIQKQQNTPFGNFEDKLSLITLIFSHIQLLLGFIIFFLGPWAEKLSEMGEVMKNSFQRLHVIEHPLTMIIAIILITIGRSRAKKQTTSGGKYKQVIIFYGIALILIVLRIPWQYING</sequence>
<dbReference type="Proteomes" id="UP000435357">
    <property type="component" value="Unassembled WGS sequence"/>
</dbReference>
<reference evidence="2 3" key="1">
    <citation type="submission" date="2019-09" db="EMBL/GenBank/DDBJ databases">
        <title>Genomes of Cryomorphaceae.</title>
        <authorList>
            <person name="Bowman J.P."/>
        </authorList>
    </citation>
    <scope>NUCLEOTIDE SEQUENCE [LARGE SCALE GENOMIC DNA]</scope>
    <source>
        <strain evidence="2 3">KCTC 52047</strain>
    </source>
</reference>
<keyword evidence="1" id="KW-1133">Transmembrane helix</keyword>
<dbReference type="Gene3D" id="1.20.120.1770">
    <property type="match status" value="1"/>
</dbReference>
<feature type="transmembrane region" description="Helical" evidence="1">
    <location>
        <begin position="124"/>
        <end position="142"/>
    </location>
</feature>
<proteinExistence type="predicted"/>
<evidence type="ECO:0008006" key="4">
    <source>
        <dbReference type="Google" id="ProtNLM"/>
    </source>
</evidence>
<evidence type="ECO:0000256" key="1">
    <source>
        <dbReference type="SAM" id="Phobius"/>
    </source>
</evidence>
<keyword evidence="3" id="KW-1185">Reference proteome</keyword>
<evidence type="ECO:0000313" key="2">
    <source>
        <dbReference type="EMBL" id="KAB1063218.1"/>
    </source>
</evidence>
<dbReference type="RefSeq" id="WP_151169298.1">
    <property type="nucleotide sequence ID" value="NZ_WACR01000009.1"/>
</dbReference>
<protein>
    <recommendedName>
        <fullName evidence="4">Cytochrome B</fullName>
    </recommendedName>
</protein>
<keyword evidence="1" id="KW-0812">Transmembrane</keyword>